<evidence type="ECO:0000313" key="3">
    <source>
        <dbReference type="Proteomes" id="UP001357485"/>
    </source>
</evidence>
<proteinExistence type="predicted"/>
<dbReference type="PANTHER" id="PTHR47585:SF2">
    <property type="entry name" value="DUF1446 DOMAIN PROTEIN (AFU_ORTHOLOGUE AFUA_6G11420)"/>
    <property type="match status" value="1"/>
</dbReference>
<dbReference type="Proteomes" id="UP001357485">
    <property type="component" value="Unassembled WGS sequence"/>
</dbReference>
<accession>A0ABR0KSL3</accession>
<sequence>MARRSKKNVLSKGIPDEDRVGLYDPSFMDNLRPALPYIQEKGTKVAVNAGASDTELLAKLVAKTIKKEDLNLKVAWIEGDEVMDVVQELMEQGEKFENICLDGNLKDWGFEPIAAQCYLDGAGIAEALRQGVNIVICGRIADAAPTVGACMWWRGWNRDSDLDQIAGSLVAGHLIECSSYVCGGYYSGFKDLFDGCENVGFPIAEVYTDGSCATEKEPDTGGEISVGIVSSQLLCETQGPQYFGSDVVAVLEGIRMTQEGKDRVSVTGVKGKAPPTTTKVGLTAKGGYQAEFHYYLCGIDLEQKAEWTERQVRKSMGRNAERFSCLKFTLNGYSPDDPRNQDVATADLRVFVQTKDRSLVIKDSLEVPGFNRWCMENLLQSCPGVTIENDIRQSAGKEFYEYWAALIPQSEVSHFTNLL</sequence>
<protein>
    <recommendedName>
        <fullName evidence="1">Acyclic terpene utilisation N-terminal domain-containing protein</fullName>
    </recommendedName>
</protein>
<gene>
    <name evidence="2" type="ORF">LTR16_004717</name>
</gene>
<dbReference type="Pfam" id="PF07287">
    <property type="entry name" value="AtuA"/>
    <property type="match status" value="1"/>
</dbReference>
<keyword evidence="3" id="KW-1185">Reference proteome</keyword>
<dbReference type="PANTHER" id="PTHR47585">
    <property type="match status" value="1"/>
</dbReference>
<comment type="caution">
    <text evidence="2">The sequence shown here is derived from an EMBL/GenBank/DDBJ whole genome shotgun (WGS) entry which is preliminary data.</text>
</comment>
<dbReference type="InterPro" id="IPR010839">
    <property type="entry name" value="AtuA_N"/>
</dbReference>
<evidence type="ECO:0000259" key="1">
    <source>
        <dbReference type="Pfam" id="PF07287"/>
    </source>
</evidence>
<feature type="domain" description="Acyclic terpene utilisation N-terminal" evidence="1">
    <location>
        <begin position="19"/>
        <end position="415"/>
    </location>
</feature>
<name>A0ABR0KSL3_9PEZI</name>
<evidence type="ECO:0000313" key="2">
    <source>
        <dbReference type="EMBL" id="KAK5119792.1"/>
    </source>
</evidence>
<organism evidence="2 3">
    <name type="scientific">Cryomyces antarcticus</name>
    <dbReference type="NCBI Taxonomy" id="329879"/>
    <lineage>
        <taxon>Eukaryota</taxon>
        <taxon>Fungi</taxon>
        <taxon>Dikarya</taxon>
        <taxon>Ascomycota</taxon>
        <taxon>Pezizomycotina</taxon>
        <taxon>Dothideomycetes</taxon>
        <taxon>Dothideomycetes incertae sedis</taxon>
        <taxon>Cryomyces</taxon>
    </lineage>
</organism>
<dbReference type="EMBL" id="JAVRRA010025282">
    <property type="protein sequence ID" value="KAK5119792.1"/>
    <property type="molecule type" value="Genomic_DNA"/>
</dbReference>
<reference evidence="2 3" key="1">
    <citation type="submission" date="2023-08" db="EMBL/GenBank/DDBJ databases">
        <title>Black Yeasts Isolated from many extreme environments.</title>
        <authorList>
            <person name="Coleine C."/>
            <person name="Stajich J.E."/>
            <person name="Selbmann L."/>
        </authorList>
    </citation>
    <scope>NUCLEOTIDE SEQUENCE [LARGE SCALE GENOMIC DNA]</scope>
    <source>
        <strain evidence="2 3">CCFEE 536</strain>
    </source>
</reference>